<evidence type="ECO:0000256" key="3">
    <source>
        <dbReference type="ARBA" id="ARBA00023027"/>
    </source>
</evidence>
<accession>A0A6A4HEU6</accession>
<dbReference type="GO" id="GO:0016620">
    <property type="term" value="F:oxidoreductase activity, acting on the aldehyde or oxo group of donors, NAD or NADP as acceptor"/>
    <property type="evidence" value="ECO:0007669"/>
    <property type="project" value="InterPro"/>
</dbReference>
<proteinExistence type="inferred from homology"/>
<evidence type="ECO:0000256" key="1">
    <source>
        <dbReference type="ARBA" id="ARBA00009986"/>
    </source>
</evidence>
<evidence type="ECO:0000256" key="5">
    <source>
        <dbReference type="RuleBase" id="RU003345"/>
    </source>
</evidence>
<evidence type="ECO:0000259" key="6">
    <source>
        <dbReference type="Pfam" id="PF00171"/>
    </source>
</evidence>
<dbReference type="InterPro" id="IPR029510">
    <property type="entry name" value="Ald_DH_CS_GLU"/>
</dbReference>
<dbReference type="OrthoDB" id="310895at2759"/>
<dbReference type="InterPro" id="IPR015590">
    <property type="entry name" value="Aldehyde_DH_dom"/>
</dbReference>
<dbReference type="InterPro" id="IPR016163">
    <property type="entry name" value="Ald_DH_C"/>
</dbReference>
<protein>
    <submittedName>
        <fullName evidence="7">Aldehyde dehydrogenase</fullName>
    </submittedName>
</protein>
<evidence type="ECO:0000256" key="2">
    <source>
        <dbReference type="ARBA" id="ARBA00023002"/>
    </source>
</evidence>
<dbReference type="InterPro" id="IPR016162">
    <property type="entry name" value="Ald_DH_N"/>
</dbReference>
<dbReference type="Gene3D" id="3.40.309.10">
    <property type="entry name" value="Aldehyde Dehydrogenase, Chain A, domain 2"/>
    <property type="match status" value="1"/>
</dbReference>
<evidence type="ECO:0000313" key="8">
    <source>
        <dbReference type="Proteomes" id="UP000799118"/>
    </source>
</evidence>
<dbReference type="PANTHER" id="PTHR42986">
    <property type="entry name" value="BENZALDEHYDE DEHYDROGENASE YFMT"/>
    <property type="match status" value="1"/>
</dbReference>
<feature type="domain" description="Aldehyde dehydrogenase" evidence="6">
    <location>
        <begin position="18"/>
        <end position="483"/>
    </location>
</feature>
<dbReference type="InterPro" id="IPR016161">
    <property type="entry name" value="Ald_DH/histidinol_DH"/>
</dbReference>
<dbReference type="SUPFAM" id="SSF53720">
    <property type="entry name" value="ALDH-like"/>
    <property type="match status" value="1"/>
</dbReference>
<dbReference type="PANTHER" id="PTHR42986:SF1">
    <property type="entry name" value="BENZALDEHYDE DEHYDROGENASE YFMT"/>
    <property type="match status" value="1"/>
</dbReference>
<dbReference type="Proteomes" id="UP000799118">
    <property type="component" value="Unassembled WGS sequence"/>
</dbReference>
<name>A0A6A4HEU6_9AGAR</name>
<dbReference type="Gene3D" id="3.40.605.10">
    <property type="entry name" value="Aldehyde Dehydrogenase, Chain A, domain 1"/>
    <property type="match status" value="1"/>
</dbReference>
<reference evidence="7" key="1">
    <citation type="journal article" date="2019" name="Environ. Microbiol.">
        <title>Fungal ecological strategies reflected in gene transcription - a case study of two litter decomposers.</title>
        <authorList>
            <person name="Barbi F."/>
            <person name="Kohler A."/>
            <person name="Barry K."/>
            <person name="Baskaran P."/>
            <person name="Daum C."/>
            <person name="Fauchery L."/>
            <person name="Ihrmark K."/>
            <person name="Kuo A."/>
            <person name="LaButti K."/>
            <person name="Lipzen A."/>
            <person name="Morin E."/>
            <person name="Grigoriev I.V."/>
            <person name="Henrissat B."/>
            <person name="Lindahl B."/>
            <person name="Martin F."/>
        </authorList>
    </citation>
    <scope>NUCLEOTIDE SEQUENCE</scope>
    <source>
        <strain evidence="7">JB14</strain>
    </source>
</reference>
<evidence type="ECO:0000256" key="4">
    <source>
        <dbReference type="PROSITE-ProRule" id="PRU10007"/>
    </source>
</evidence>
<organism evidence="7 8">
    <name type="scientific">Gymnopus androsaceus JB14</name>
    <dbReference type="NCBI Taxonomy" id="1447944"/>
    <lineage>
        <taxon>Eukaryota</taxon>
        <taxon>Fungi</taxon>
        <taxon>Dikarya</taxon>
        <taxon>Basidiomycota</taxon>
        <taxon>Agaricomycotina</taxon>
        <taxon>Agaricomycetes</taxon>
        <taxon>Agaricomycetidae</taxon>
        <taxon>Agaricales</taxon>
        <taxon>Marasmiineae</taxon>
        <taxon>Omphalotaceae</taxon>
        <taxon>Gymnopus</taxon>
    </lineage>
</organism>
<dbReference type="EMBL" id="ML769517">
    <property type="protein sequence ID" value="KAE9396223.1"/>
    <property type="molecule type" value="Genomic_DNA"/>
</dbReference>
<feature type="active site" evidence="4">
    <location>
        <position position="258"/>
    </location>
</feature>
<gene>
    <name evidence="7" type="ORF">BT96DRAFT_941859</name>
</gene>
<comment type="similarity">
    <text evidence="1 5">Belongs to the aldehyde dehydrogenase family.</text>
</comment>
<keyword evidence="3" id="KW-0520">NAD</keyword>
<sequence>MPPPFIPLFIDGQQVPSSDGGTFPVHNPFSNQLVGISSSASSVDCTNAILSASKAFKSWQHSTWNERYDVFLKATDLLKSDKYEEMVMNAVVEETAATPGVAMLNWAASVDTLRDTTTLINHLELGGRTFPSRQIKGATVTVERRAMGVIFCLSPWNLPVPLALRAILFPILCGNTVVFRSSEVSPRSHAIVFELFQEAGLPAGVFNFISTSRETAPRLTAEIIAHPLVRKINFTGSDRVGRLIAIEAAKYLKPCVLELGGKAPVIILEDADITEAAKTIVQGALVHSGQFCISTERVIVQRGVYDNLRDQICDIARSITARNPCPHQPETDSDITAAMDLGPVISESSAENIIAMIREAKEAGASVLVGEGIRDGSIVQPHVVTDVKPGMRLWDKESFGPVIVIVAADSIEEAIELANASDYSLSAALWTSNLYLAKEVSSRIRSGYVNINGGTVFNEFTFGIAGLGGSSGYGRFSVDDFTDQRVVVTHPLGAPSYGNYLTSA</sequence>
<evidence type="ECO:0000313" key="7">
    <source>
        <dbReference type="EMBL" id="KAE9396223.1"/>
    </source>
</evidence>
<keyword evidence="2 5" id="KW-0560">Oxidoreductase</keyword>
<dbReference type="PROSITE" id="PS00687">
    <property type="entry name" value="ALDEHYDE_DEHYDR_GLU"/>
    <property type="match status" value="1"/>
</dbReference>
<dbReference type="AlphaFoldDB" id="A0A6A4HEU6"/>
<keyword evidence="8" id="KW-1185">Reference proteome</keyword>
<dbReference type="Pfam" id="PF00171">
    <property type="entry name" value="Aldedh"/>
    <property type="match status" value="1"/>
</dbReference>